<proteinExistence type="predicted"/>
<dbReference type="EMBL" id="CP132914">
    <property type="protein sequence ID" value="WMB73576.1"/>
    <property type="molecule type" value="Genomic_DNA"/>
</dbReference>
<dbReference type="Proteomes" id="UP001236800">
    <property type="component" value="Chromosome"/>
</dbReference>
<reference evidence="1" key="1">
    <citation type="submission" date="2023-08" db="EMBL/GenBank/DDBJ databases">
        <title>Complete genome sequence of Shewanella oncorhynchi Z-P2, a siderophore putrebactin-producing bacterium.</title>
        <authorList>
            <person name="Zhang Y."/>
        </authorList>
    </citation>
    <scope>NUCLEOTIDE SEQUENCE</scope>
    <source>
        <strain evidence="1">Z-P2</strain>
    </source>
</reference>
<accession>A0AA50KFW9</accession>
<dbReference type="RefSeq" id="WP_131526164.1">
    <property type="nucleotide sequence ID" value="NZ_CP132914.1"/>
</dbReference>
<name>A0AA50KFW9_9GAMM</name>
<sequence>MKPKVFLLLSSLTILNGCVGLDGFVNQERIQDPSTKQEQLYTYITRVDKLLNIYAVDETTKASLKLALSKVETNAEGDINNSKAAKMLAAELDQINSQNYPILFSVVLGLNSNPSSEKNQEQFWKSLNNITNQTYSTRQKEIELEMGKIELEIIQLNSRQPIKVSK</sequence>
<protein>
    <submittedName>
        <fullName evidence="1">Uncharacterized protein</fullName>
    </submittedName>
</protein>
<dbReference type="KEGG" id="sog:RA178_02840"/>
<organism evidence="1">
    <name type="scientific">Shewanella oncorhynchi</name>
    <dbReference type="NCBI Taxonomy" id="2726434"/>
    <lineage>
        <taxon>Bacteria</taxon>
        <taxon>Pseudomonadati</taxon>
        <taxon>Pseudomonadota</taxon>
        <taxon>Gammaproteobacteria</taxon>
        <taxon>Alteromonadales</taxon>
        <taxon>Shewanellaceae</taxon>
        <taxon>Shewanella</taxon>
    </lineage>
</organism>
<evidence type="ECO:0000313" key="1">
    <source>
        <dbReference type="EMBL" id="WMB73576.1"/>
    </source>
</evidence>
<dbReference type="AlphaFoldDB" id="A0AA50KFW9"/>
<gene>
    <name evidence="1" type="ORF">RA178_02840</name>
</gene>
<dbReference type="GeneID" id="301338086"/>